<dbReference type="STRING" id="222136.BBW65_06375"/>
<dbReference type="InterPro" id="IPR033397">
    <property type="entry name" value="Metallo_peptidase_C"/>
</dbReference>
<dbReference type="Pfam" id="PF17129">
    <property type="entry name" value="Peptidase_M99_C"/>
    <property type="match status" value="1"/>
</dbReference>
<name>A0A1B1U6M4_9HELI</name>
<feature type="domain" description="Carboxypeptidase M99 beta-barrel" evidence="3">
    <location>
        <begin position="261"/>
        <end position="332"/>
    </location>
</feature>
<feature type="domain" description="Metallo-carboxypeptidase C-terminal" evidence="2">
    <location>
        <begin position="338"/>
        <end position="430"/>
    </location>
</feature>
<dbReference type="Pfam" id="PF17033">
    <property type="entry name" value="Peptidase_M99"/>
    <property type="match status" value="1"/>
</dbReference>
<gene>
    <name evidence="4" type="ORF">BBW65_06375</name>
</gene>
<protein>
    <recommendedName>
        <fullName evidence="6">Purine-nucleoside phosphorylase</fullName>
    </recommendedName>
</protein>
<dbReference type="InterPro" id="IPR031489">
    <property type="entry name" value="Peptidase_M99"/>
</dbReference>
<evidence type="ECO:0000259" key="2">
    <source>
        <dbReference type="Pfam" id="PF17129"/>
    </source>
</evidence>
<dbReference type="AlphaFoldDB" id="A0A1B1U6M4"/>
<proteinExistence type="predicted"/>
<keyword evidence="5" id="KW-1185">Reference proteome</keyword>
<dbReference type="CDD" id="cd06243">
    <property type="entry name" value="M14_CP_Csd4-like"/>
    <property type="match status" value="1"/>
</dbReference>
<accession>A0A1B1U6M4</accession>
<evidence type="ECO:0000259" key="1">
    <source>
        <dbReference type="Pfam" id="PF17033"/>
    </source>
</evidence>
<dbReference type="RefSeq" id="WP_066341195.1">
    <property type="nucleotide sequence ID" value="NZ_CP016503.1"/>
</dbReference>
<sequence length="432" mass="49473">MRVYLMILLMCGLSFGFDLIEMSAPKQTQPKVLIIGGIQGDEPGGFNAINLFLQHYQILEGAVLAIPNLNHFSIMRNHRGIYGDMNRKFSTLSPKDEEYQIVERVKNIIVRDDVDFVFHLHDGSGFYRKEYIDKEFNPNKWGNCSIIDQEVVDGIKYGDLLKVSNAVVANINQGLLKAEHRYHIHNTHTAKGDREMEKALTYFAVRHNKPAVANEASKNLPVKERVYYHLLAIEGMLQAIGVRYQRDFDLTPNAIDRLINDRKSWVKITPLIELPLFDLQKNLTFFPFPSGVKPDGLKLDSNQYITGLVSKEKNIVLKYGNRVMTTLTPLYLKFATEVSQFEFEIDGVKQQVKAGSIVKARKFFKVEEDSLRAQQRVNIIGYQGVRRNEAGERVGLNKLIKRYAIDKQGKKYRVEFYEGDVFLGMVVVDFGL</sequence>
<reference evidence="5" key="1">
    <citation type="submission" date="2016-07" db="EMBL/GenBank/DDBJ databases">
        <authorList>
            <person name="Florea S."/>
            <person name="Webb J.S."/>
            <person name="Jaromczyk J."/>
            <person name="Schardl C.L."/>
        </authorList>
    </citation>
    <scope>NUCLEOTIDE SEQUENCE [LARGE SCALE GENOMIC DNA]</scope>
    <source>
        <strain evidence="5">MIT 01-6242</strain>
    </source>
</reference>
<evidence type="ECO:0000313" key="5">
    <source>
        <dbReference type="Proteomes" id="UP000092884"/>
    </source>
</evidence>
<dbReference type="Proteomes" id="UP000092884">
    <property type="component" value="Chromosome"/>
</dbReference>
<feature type="domain" description="D,L-carboxypeptidase peptidase" evidence="1">
    <location>
        <begin position="4"/>
        <end position="260"/>
    </location>
</feature>
<dbReference type="Gene3D" id="3.40.630.10">
    <property type="entry name" value="Zn peptidases"/>
    <property type="match status" value="1"/>
</dbReference>
<dbReference type="EMBL" id="CP016503">
    <property type="protein sequence ID" value="ANV98443.1"/>
    <property type="molecule type" value="Genomic_DNA"/>
</dbReference>
<evidence type="ECO:0000313" key="4">
    <source>
        <dbReference type="EMBL" id="ANV98443.1"/>
    </source>
</evidence>
<dbReference type="Pfam" id="PF17130">
    <property type="entry name" value="Peptidase_M99_m"/>
    <property type="match status" value="1"/>
</dbReference>
<dbReference type="KEGG" id="het:BBW65_06375"/>
<dbReference type="InterPro" id="IPR033398">
    <property type="entry name" value="Beta-barrel_M99"/>
</dbReference>
<evidence type="ECO:0008006" key="6">
    <source>
        <dbReference type="Google" id="ProtNLM"/>
    </source>
</evidence>
<evidence type="ECO:0000259" key="3">
    <source>
        <dbReference type="Pfam" id="PF17130"/>
    </source>
</evidence>
<organism evidence="4 5">
    <name type="scientific">Helicobacter enhydrae</name>
    <dbReference type="NCBI Taxonomy" id="222136"/>
    <lineage>
        <taxon>Bacteria</taxon>
        <taxon>Pseudomonadati</taxon>
        <taxon>Campylobacterota</taxon>
        <taxon>Epsilonproteobacteria</taxon>
        <taxon>Campylobacterales</taxon>
        <taxon>Helicobacteraceae</taxon>
        <taxon>Helicobacter</taxon>
    </lineage>
</organism>
<dbReference type="SUPFAM" id="SSF53187">
    <property type="entry name" value="Zn-dependent exopeptidases"/>
    <property type="match status" value="1"/>
</dbReference>